<name>A0A4R4UTM1_9PSEU</name>
<dbReference type="Proteomes" id="UP000294744">
    <property type="component" value="Unassembled WGS sequence"/>
</dbReference>
<sequence length="100" mass="11091">MVTSSVDRALEAYYGPVETSYTTGNSYYPGYYPYAYDRSPQERTSLVSVYGQGSAEVRAFDAGIAEVNYWHTSGGAYTYNTMINNYANEVSSICSAYYGD</sequence>
<evidence type="ECO:0000313" key="2">
    <source>
        <dbReference type="Proteomes" id="UP000294744"/>
    </source>
</evidence>
<reference evidence="1 2" key="1">
    <citation type="submission" date="2019-03" db="EMBL/GenBank/DDBJ databases">
        <title>Draft genome sequences of novel Actinobacteria.</title>
        <authorList>
            <person name="Sahin N."/>
            <person name="Ay H."/>
            <person name="Saygin H."/>
        </authorList>
    </citation>
    <scope>NUCLEOTIDE SEQUENCE [LARGE SCALE GENOMIC DNA]</scope>
    <source>
        <strain evidence="1 2">16K404</strain>
    </source>
</reference>
<dbReference type="EMBL" id="SMKV01000004">
    <property type="protein sequence ID" value="TDC95400.1"/>
    <property type="molecule type" value="Genomic_DNA"/>
</dbReference>
<dbReference type="OrthoDB" id="9982227at2"/>
<accession>A0A4R4UTM1</accession>
<dbReference type="AlphaFoldDB" id="A0A4R4UTM1"/>
<organism evidence="1 2">
    <name type="scientific">Saccharopolyspora aridisoli</name>
    <dbReference type="NCBI Taxonomy" id="2530385"/>
    <lineage>
        <taxon>Bacteria</taxon>
        <taxon>Bacillati</taxon>
        <taxon>Actinomycetota</taxon>
        <taxon>Actinomycetes</taxon>
        <taxon>Pseudonocardiales</taxon>
        <taxon>Pseudonocardiaceae</taxon>
        <taxon>Saccharopolyspora</taxon>
    </lineage>
</organism>
<comment type="caution">
    <text evidence="1">The sequence shown here is derived from an EMBL/GenBank/DDBJ whole genome shotgun (WGS) entry which is preliminary data.</text>
</comment>
<proteinExistence type="predicted"/>
<gene>
    <name evidence="1" type="ORF">E1161_04220</name>
</gene>
<keyword evidence="2" id="KW-1185">Reference proteome</keyword>
<evidence type="ECO:0000313" key="1">
    <source>
        <dbReference type="EMBL" id="TDC95400.1"/>
    </source>
</evidence>
<protein>
    <submittedName>
        <fullName evidence="1">Uncharacterized protein</fullName>
    </submittedName>
</protein>